<dbReference type="Gene3D" id="3.30.10.10">
    <property type="entry name" value="Trypsin Inhibitor V, subunit A"/>
    <property type="match status" value="1"/>
</dbReference>
<dbReference type="PANTHER" id="PTHR39600:SF1">
    <property type="entry name" value="PEPTIDASE INHIBITOR I78 FAMILY PROTEIN"/>
    <property type="match status" value="1"/>
</dbReference>
<proteinExistence type="predicted"/>
<name>A0ABX6SZY0_9SPHN</name>
<organism evidence="2 3">
    <name type="scientific">Sphingomonas daechungensis</name>
    <dbReference type="NCBI Taxonomy" id="1176646"/>
    <lineage>
        <taxon>Bacteria</taxon>
        <taxon>Pseudomonadati</taxon>
        <taxon>Pseudomonadota</taxon>
        <taxon>Alphaproteobacteria</taxon>
        <taxon>Sphingomonadales</taxon>
        <taxon>Sphingomonadaceae</taxon>
        <taxon>Sphingomonas</taxon>
    </lineage>
</organism>
<evidence type="ECO:0000313" key="2">
    <source>
        <dbReference type="EMBL" id="QNP42523.1"/>
    </source>
</evidence>
<protein>
    <submittedName>
        <fullName evidence="2">Peptidase inhibitor I78</fullName>
    </submittedName>
</protein>
<feature type="signal peptide" evidence="1">
    <location>
        <begin position="1"/>
        <end position="20"/>
    </location>
</feature>
<feature type="chain" id="PRO_5046640919" evidence="1">
    <location>
        <begin position="21"/>
        <end position="94"/>
    </location>
</feature>
<dbReference type="PROSITE" id="PS51257">
    <property type="entry name" value="PROKAR_LIPOPROTEIN"/>
    <property type="match status" value="1"/>
</dbReference>
<gene>
    <name evidence="2" type="ORF">H9L15_09690</name>
</gene>
<dbReference type="InterPro" id="IPR021719">
    <property type="entry name" value="Prot_inh_I78"/>
</dbReference>
<sequence length="94" mass="9908">MRSAIVLVALALGACATANANDAAPSSGKCSTDKLGAFVGRDATSDTAAELVRESGAKVLRWAPKGSMLTMDFREDRLTVHLDANNKIERLDCV</sequence>
<dbReference type="EMBL" id="CP060780">
    <property type="protein sequence ID" value="QNP42523.1"/>
    <property type="molecule type" value="Genomic_DNA"/>
</dbReference>
<keyword evidence="1" id="KW-0732">Signal</keyword>
<dbReference type="Proteomes" id="UP000516134">
    <property type="component" value="Chromosome"/>
</dbReference>
<evidence type="ECO:0000256" key="1">
    <source>
        <dbReference type="SAM" id="SignalP"/>
    </source>
</evidence>
<dbReference type="PANTHER" id="PTHR39600">
    <property type="entry name" value="PEPTIDASE INHIBITOR I78 FAMILY PROTEIN"/>
    <property type="match status" value="1"/>
</dbReference>
<dbReference type="Pfam" id="PF11720">
    <property type="entry name" value="Inhibitor_I78"/>
    <property type="match status" value="1"/>
</dbReference>
<dbReference type="RefSeq" id="WP_187713955.1">
    <property type="nucleotide sequence ID" value="NZ_BAABJC010000001.1"/>
</dbReference>
<reference evidence="2 3" key="1">
    <citation type="submission" date="2020-08" db="EMBL/GenBank/DDBJ databases">
        <title>Genome sequence of Sphingomonas daechungensis KACC 18115T.</title>
        <authorList>
            <person name="Hyun D.-W."/>
            <person name="Bae J.-W."/>
        </authorList>
    </citation>
    <scope>NUCLEOTIDE SEQUENCE [LARGE SCALE GENOMIC DNA]</scope>
    <source>
        <strain evidence="2 3">KACC 18115</strain>
    </source>
</reference>
<evidence type="ECO:0000313" key="3">
    <source>
        <dbReference type="Proteomes" id="UP000516134"/>
    </source>
</evidence>
<accession>A0ABX6SZY0</accession>
<keyword evidence="3" id="KW-1185">Reference proteome</keyword>